<evidence type="ECO:0000256" key="1">
    <source>
        <dbReference type="ARBA" id="ARBA00022723"/>
    </source>
</evidence>
<organism evidence="8 9">
    <name type="scientific">Echria macrotheca</name>
    <dbReference type="NCBI Taxonomy" id="438768"/>
    <lineage>
        <taxon>Eukaryota</taxon>
        <taxon>Fungi</taxon>
        <taxon>Dikarya</taxon>
        <taxon>Ascomycota</taxon>
        <taxon>Pezizomycotina</taxon>
        <taxon>Sordariomycetes</taxon>
        <taxon>Sordariomycetidae</taxon>
        <taxon>Sordariales</taxon>
        <taxon>Schizotheciaceae</taxon>
        <taxon>Echria</taxon>
    </lineage>
</organism>
<dbReference type="Pfam" id="PF00320">
    <property type="entry name" value="GATA"/>
    <property type="match status" value="1"/>
</dbReference>
<keyword evidence="4" id="KW-0805">Transcription regulation</keyword>
<evidence type="ECO:0000256" key="5">
    <source>
        <dbReference type="ARBA" id="ARBA00023163"/>
    </source>
</evidence>
<dbReference type="Gene3D" id="3.30.50.10">
    <property type="entry name" value="Erythroid Transcription Factor GATA-1, subunit A"/>
    <property type="match status" value="1"/>
</dbReference>
<evidence type="ECO:0000313" key="9">
    <source>
        <dbReference type="Proteomes" id="UP001239445"/>
    </source>
</evidence>
<dbReference type="PANTHER" id="PTHR47172">
    <property type="entry name" value="OS01G0976800 PROTEIN"/>
    <property type="match status" value="1"/>
</dbReference>
<evidence type="ECO:0000256" key="2">
    <source>
        <dbReference type="ARBA" id="ARBA00022771"/>
    </source>
</evidence>
<sequence>MMPVHNTVPKFDRALNDLIVEELHSPNFTITTATSGQAPTSPRSGLFAQTKEWDKQYGKDLGVSEQYLSSTSTQELPDVDGAASATTTKKRCYSCNRTDTPEWRDGPSGNGELCNACGLHFRKLERNRQLHQDSMRAKTIKAWSPTDEDLIGAPWYECPGTLNGTMPVNALPDWGSSVNVISEAFAIRHKLRVVPTPAEPIKLLGNNRVESIGRVFASFRFQGERQGYWREFHVLRRSLCDVILGKSFLAETQTLTKFASRIIQRVRLCVRKRDRLFLLDEQPKDQIRCSVNGVIAAALPDTGSDLMLVSGAFVKRHGFKIHRGEEYQREVELVDGSIIWTDGTVLGANLKFDVPFGEEELPSLDREAYIAYTAGLSSSLSKEPGLMTGAAAIFICDLHVIEDLPCDIVLSGDFIFRNNVFTKFQSLFMKTAAAECHGAGMTPQDALLFVRKRPRWLRSRRPGGAAGSPVAAPTTATSWQERWRVEEERRNQVCLWLAGLPEAERIVERARELERRVAWDSGNPRP</sequence>
<comment type="caution">
    <text evidence="8">The sequence shown here is derived from an EMBL/GenBank/DDBJ whole genome shotgun (WGS) entry which is preliminary data.</text>
</comment>
<dbReference type="Proteomes" id="UP001239445">
    <property type="component" value="Unassembled WGS sequence"/>
</dbReference>
<dbReference type="GO" id="GO:0008270">
    <property type="term" value="F:zinc ion binding"/>
    <property type="evidence" value="ECO:0007669"/>
    <property type="project" value="UniProtKB-KW"/>
</dbReference>
<proteinExistence type="predicted"/>
<keyword evidence="2 6" id="KW-0863">Zinc-finger</keyword>
<dbReference type="InterPro" id="IPR013088">
    <property type="entry name" value="Znf_NHR/GATA"/>
</dbReference>
<dbReference type="SMART" id="SM00401">
    <property type="entry name" value="ZnF_GATA"/>
    <property type="match status" value="1"/>
</dbReference>
<evidence type="ECO:0000313" key="8">
    <source>
        <dbReference type="EMBL" id="KAK1754760.1"/>
    </source>
</evidence>
<keyword evidence="9" id="KW-1185">Reference proteome</keyword>
<dbReference type="SUPFAM" id="SSF57716">
    <property type="entry name" value="Glucocorticoid receptor-like (DNA-binding domain)"/>
    <property type="match status" value="1"/>
</dbReference>
<keyword evidence="1" id="KW-0479">Metal-binding</keyword>
<evidence type="ECO:0000256" key="4">
    <source>
        <dbReference type="ARBA" id="ARBA00023015"/>
    </source>
</evidence>
<gene>
    <name evidence="8" type="ORF">QBC47DRAFT_225662</name>
</gene>
<dbReference type="CDD" id="cd00303">
    <property type="entry name" value="retropepsin_like"/>
    <property type="match status" value="2"/>
</dbReference>
<reference evidence="8" key="1">
    <citation type="submission" date="2023-06" db="EMBL/GenBank/DDBJ databases">
        <title>Genome-scale phylogeny and comparative genomics of the fungal order Sordariales.</title>
        <authorList>
            <consortium name="Lawrence Berkeley National Laboratory"/>
            <person name="Hensen N."/>
            <person name="Bonometti L."/>
            <person name="Westerberg I."/>
            <person name="Brannstrom I.O."/>
            <person name="Guillou S."/>
            <person name="Cros-Aarteil S."/>
            <person name="Calhoun S."/>
            <person name="Haridas S."/>
            <person name="Kuo A."/>
            <person name="Mondo S."/>
            <person name="Pangilinan J."/>
            <person name="Riley R."/>
            <person name="Labutti K."/>
            <person name="Andreopoulos B."/>
            <person name="Lipzen A."/>
            <person name="Chen C."/>
            <person name="Yanf M."/>
            <person name="Daum C."/>
            <person name="Ng V."/>
            <person name="Clum A."/>
            <person name="Steindorff A."/>
            <person name="Ohm R."/>
            <person name="Martin F."/>
            <person name="Silar P."/>
            <person name="Natvig D."/>
            <person name="Lalanne C."/>
            <person name="Gautier V."/>
            <person name="Ament-Velasquez S.L."/>
            <person name="Kruys A."/>
            <person name="Hutchinson M.I."/>
            <person name="Powell A.J."/>
            <person name="Barry K."/>
            <person name="Miller A.N."/>
            <person name="Grigoriev I.V."/>
            <person name="Debuchy R."/>
            <person name="Gladieux P."/>
            <person name="Thoren M.H."/>
            <person name="Johannesson H."/>
        </authorList>
    </citation>
    <scope>NUCLEOTIDE SEQUENCE</scope>
    <source>
        <strain evidence="8">PSN4</strain>
    </source>
</reference>
<dbReference type="PANTHER" id="PTHR47172:SF24">
    <property type="entry name" value="GATA ZINC FINGER DOMAIN-CONTAINING PROTEIN 14-RELATED"/>
    <property type="match status" value="1"/>
</dbReference>
<dbReference type="GO" id="GO:0006355">
    <property type="term" value="P:regulation of DNA-templated transcription"/>
    <property type="evidence" value="ECO:0007669"/>
    <property type="project" value="InterPro"/>
</dbReference>
<dbReference type="GO" id="GO:0043565">
    <property type="term" value="F:sequence-specific DNA binding"/>
    <property type="evidence" value="ECO:0007669"/>
    <property type="project" value="InterPro"/>
</dbReference>
<dbReference type="Gene3D" id="2.40.70.10">
    <property type="entry name" value="Acid Proteases"/>
    <property type="match status" value="2"/>
</dbReference>
<feature type="domain" description="GATA-type" evidence="7">
    <location>
        <begin position="86"/>
        <end position="143"/>
    </location>
</feature>
<accession>A0AAJ0BAL7</accession>
<name>A0AAJ0BAL7_9PEZI</name>
<dbReference type="AlphaFoldDB" id="A0AAJ0BAL7"/>
<dbReference type="InterPro" id="IPR000679">
    <property type="entry name" value="Znf_GATA"/>
</dbReference>
<evidence type="ECO:0000259" key="7">
    <source>
        <dbReference type="PROSITE" id="PS50114"/>
    </source>
</evidence>
<protein>
    <recommendedName>
        <fullName evidence="7">GATA-type domain-containing protein</fullName>
    </recommendedName>
</protein>
<evidence type="ECO:0000256" key="6">
    <source>
        <dbReference type="PROSITE-ProRule" id="PRU00094"/>
    </source>
</evidence>
<evidence type="ECO:0000256" key="3">
    <source>
        <dbReference type="ARBA" id="ARBA00022833"/>
    </source>
</evidence>
<dbReference type="PROSITE" id="PS50114">
    <property type="entry name" value="GATA_ZN_FINGER_2"/>
    <property type="match status" value="1"/>
</dbReference>
<keyword evidence="3" id="KW-0862">Zinc</keyword>
<dbReference type="CDD" id="cd00202">
    <property type="entry name" value="ZnF_GATA"/>
    <property type="match status" value="1"/>
</dbReference>
<dbReference type="InterPro" id="IPR021109">
    <property type="entry name" value="Peptidase_aspartic_dom_sf"/>
</dbReference>
<dbReference type="EMBL" id="MU839835">
    <property type="protein sequence ID" value="KAK1754760.1"/>
    <property type="molecule type" value="Genomic_DNA"/>
</dbReference>
<keyword evidence="5" id="KW-0804">Transcription</keyword>